<dbReference type="Proteomes" id="UP001597083">
    <property type="component" value="Unassembled WGS sequence"/>
</dbReference>
<name>A0ABW3CRF7_9ACTN</name>
<comment type="caution">
    <text evidence="1">The sequence shown here is derived from an EMBL/GenBank/DDBJ whole genome shotgun (WGS) entry which is preliminary data.</text>
</comment>
<proteinExistence type="predicted"/>
<gene>
    <name evidence="1" type="ORF">ACFQ07_28450</name>
</gene>
<reference evidence="2" key="1">
    <citation type="journal article" date="2019" name="Int. J. Syst. Evol. Microbiol.">
        <title>The Global Catalogue of Microorganisms (GCM) 10K type strain sequencing project: providing services to taxonomists for standard genome sequencing and annotation.</title>
        <authorList>
            <consortium name="The Broad Institute Genomics Platform"/>
            <consortium name="The Broad Institute Genome Sequencing Center for Infectious Disease"/>
            <person name="Wu L."/>
            <person name="Ma J."/>
        </authorList>
    </citation>
    <scope>NUCLEOTIDE SEQUENCE [LARGE SCALE GENOMIC DNA]</scope>
    <source>
        <strain evidence="2">JCM 31696</strain>
    </source>
</reference>
<dbReference type="EMBL" id="JBHTIR010004010">
    <property type="protein sequence ID" value="MFD0856203.1"/>
    <property type="molecule type" value="Genomic_DNA"/>
</dbReference>
<evidence type="ECO:0000313" key="2">
    <source>
        <dbReference type="Proteomes" id="UP001597083"/>
    </source>
</evidence>
<protein>
    <submittedName>
        <fullName evidence="1">Uncharacterized protein</fullName>
    </submittedName>
</protein>
<accession>A0ABW3CRF7</accession>
<keyword evidence="2" id="KW-1185">Reference proteome</keyword>
<evidence type="ECO:0000313" key="1">
    <source>
        <dbReference type="EMBL" id="MFD0856203.1"/>
    </source>
</evidence>
<feature type="non-terminal residue" evidence="1">
    <location>
        <position position="1"/>
    </location>
</feature>
<sequence length="170" mass="19042">PARCAPEVHMTVTIEPAAQAATAPKDPRELVTAEMFQAMVEDVVVFDKVTRVYAEAGVEQFLVFLKAWGDTMREVGGDPRAWVKFAPSPAVDKIWHRSMMRTRNFEAVCDMVAGRYMHHLPIMDEDIRSGAASERGLAAMRATGYRLDLEWWLDGESCCPENCAQPPRTV</sequence>
<organism evidence="1 2">
    <name type="scientific">Actinomadura adrarensis</name>
    <dbReference type="NCBI Taxonomy" id="1819600"/>
    <lineage>
        <taxon>Bacteria</taxon>
        <taxon>Bacillati</taxon>
        <taxon>Actinomycetota</taxon>
        <taxon>Actinomycetes</taxon>
        <taxon>Streptosporangiales</taxon>
        <taxon>Thermomonosporaceae</taxon>
        <taxon>Actinomadura</taxon>
    </lineage>
</organism>